<dbReference type="GO" id="GO:0004534">
    <property type="term" value="F:5'-3' RNA exonuclease activity"/>
    <property type="evidence" value="ECO:0007669"/>
    <property type="project" value="TreeGrafter"/>
</dbReference>
<dbReference type="CDD" id="cd07438">
    <property type="entry name" value="PHP_HisPPase_AMP"/>
    <property type="match status" value="1"/>
</dbReference>
<dbReference type="Proteomes" id="UP000189299">
    <property type="component" value="Unassembled WGS sequence"/>
</dbReference>
<dbReference type="InterPro" id="IPR003141">
    <property type="entry name" value="Pol/His_phosphatase_N"/>
</dbReference>
<dbReference type="SMART" id="SM00481">
    <property type="entry name" value="POLIIIAc"/>
    <property type="match status" value="1"/>
</dbReference>
<dbReference type="Pfam" id="PF02811">
    <property type="entry name" value="PHP"/>
    <property type="match status" value="1"/>
</dbReference>
<evidence type="ECO:0000313" key="1">
    <source>
        <dbReference type="EMBL" id="ONN41454.1"/>
    </source>
</evidence>
<dbReference type="RefSeq" id="WP_062804802.1">
    <property type="nucleotide sequence ID" value="NZ_CABMMO010000014.1"/>
</dbReference>
<dbReference type="InterPro" id="IPR016195">
    <property type="entry name" value="Pol/histidinol_Pase-like"/>
</dbReference>
<dbReference type="PANTHER" id="PTHR42924">
    <property type="entry name" value="EXONUCLEASE"/>
    <property type="match status" value="1"/>
</dbReference>
<proteinExistence type="predicted"/>
<dbReference type="AlphaFoldDB" id="A0A1V2UDT9"/>
<dbReference type="OrthoDB" id="9804333at2"/>
<dbReference type="EMBL" id="MSTR01000014">
    <property type="protein sequence ID" value="ONN41454.1"/>
    <property type="molecule type" value="Genomic_DNA"/>
</dbReference>
<dbReference type="InterPro" id="IPR052018">
    <property type="entry name" value="PHP_domain"/>
</dbReference>
<name>A0A1V2UDT9_ENTMU</name>
<dbReference type="SUPFAM" id="SSF89550">
    <property type="entry name" value="PHP domain-like"/>
    <property type="match status" value="1"/>
</dbReference>
<accession>A0A1V2UDT9</accession>
<reference evidence="1 2" key="1">
    <citation type="submission" date="2016-12" db="EMBL/GenBank/DDBJ databases">
        <authorList>
            <person name="Song W.-J."/>
            <person name="Kurnit D.M."/>
        </authorList>
    </citation>
    <scope>NUCLEOTIDE SEQUENCE [LARGE SCALE GENOMIC DNA]</scope>
    <source>
        <strain evidence="1 2">CGB1038-1_S1</strain>
    </source>
</reference>
<dbReference type="Gene3D" id="3.20.20.140">
    <property type="entry name" value="Metal-dependent hydrolases"/>
    <property type="match status" value="1"/>
</dbReference>
<dbReference type="Gene3D" id="1.10.150.650">
    <property type="match status" value="1"/>
</dbReference>
<evidence type="ECO:0000313" key="2">
    <source>
        <dbReference type="Proteomes" id="UP000189299"/>
    </source>
</evidence>
<gene>
    <name evidence="1" type="ORF">BTN92_12795</name>
</gene>
<dbReference type="STRING" id="53346.A5802_001906"/>
<protein>
    <submittedName>
        <fullName evidence="1">Histidinol-phosphatase</fullName>
    </submittedName>
</protein>
<dbReference type="InterPro" id="IPR004013">
    <property type="entry name" value="PHP_dom"/>
</dbReference>
<dbReference type="GO" id="GO:0035312">
    <property type="term" value="F:5'-3' DNA exonuclease activity"/>
    <property type="evidence" value="ECO:0007669"/>
    <property type="project" value="TreeGrafter"/>
</dbReference>
<organism evidence="1 2">
    <name type="scientific">Enterococcus mundtii</name>
    <dbReference type="NCBI Taxonomy" id="53346"/>
    <lineage>
        <taxon>Bacteria</taxon>
        <taxon>Bacillati</taxon>
        <taxon>Bacillota</taxon>
        <taxon>Bacilli</taxon>
        <taxon>Lactobacillales</taxon>
        <taxon>Enterococcaceae</taxon>
        <taxon>Enterococcus</taxon>
    </lineage>
</organism>
<dbReference type="PANTHER" id="PTHR42924:SF3">
    <property type="entry name" value="POLYMERASE_HISTIDINOL PHOSPHATASE N-TERMINAL DOMAIN-CONTAINING PROTEIN"/>
    <property type="match status" value="1"/>
</dbReference>
<sequence>MKADLHVHSYFSDGSSSPEELLKLALNHHMNILSVVDQDTSAGLAHIRQVFAPSPINFIEGIEVTAYDFKRRQQVHILGYNLLNYQYIEQLCEPLRAARTRNTLRQLRRIQTEGFRIKEEQVRQFAKQATALYKQHIMSALIKAGYDTSIDGHLYRKLFKYNDFGQEEAEMIDVYEVIQAIKLGGGMSVVAHPGKLDSFELIPELASFGIDGIEKYHPEHSLKDQRKVQELVDRFNIHCFGGSDFKGKNGPDYFGECAMANVREFPDELLLDAHMKAN</sequence>
<comment type="caution">
    <text evidence="1">The sequence shown here is derived from an EMBL/GenBank/DDBJ whole genome shotgun (WGS) entry which is preliminary data.</text>
</comment>